<dbReference type="EMBL" id="JBHMCF010000042">
    <property type="protein sequence ID" value="MFB9475641.1"/>
    <property type="molecule type" value="Genomic_DNA"/>
</dbReference>
<evidence type="ECO:0000313" key="1">
    <source>
        <dbReference type="EMBL" id="MFB9475641.1"/>
    </source>
</evidence>
<dbReference type="RefSeq" id="WP_345399766.1">
    <property type="nucleotide sequence ID" value="NZ_BAAAXS010000001.1"/>
</dbReference>
<proteinExistence type="predicted"/>
<comment type="caution">
    <text evidence="1">The sequence shown here is derived from an EMBL/GenBank/DDBJ whole genome shotgun (WGS) entry which is preliminary data.</text>
</comment>
<dbReference type="Proteomes" id="UP001589568">
    <property type="component" value="Unassembled WGS sequence"/>
</dbReference>
<keyword evidence="2" id="KW-1185">Reference proteome</keyword>
<sequence length="51" mass="5678">MADTARLDGLNGLEGDVHWYDLPDDEAEEDWVSERRVPGGRLRVIAAVVGR</sequence>
<accession>A0ABV5NZM0</accession>
<evidence type="ECO:0000313" key="2">
    <source>
        <dbReference type="Proteomes" id="UP001589568"/>
    </source>
</evidence>
<name>A0ABV5NZM0_9ACTN</name>
<gene>
    <name evidence="1" type="ORF">ACFFR3_39650</name>
</gene>
<organism evidence="1 2">
    <name type="scientific">Nonomuraea salmonea</name>
    <dbReference type="NCBI Taxonomy" id="46181"/>
    <lineage>
        <taxon>Bacteria</taxon>
        <taxon>Bacillati</taxon>
        <taxon>Actinomycetota</taxon>
        <taxon>Actinomycetes</taxon>
        <taxon>Streptosporangiales</taxon>
        <taxon>Streptosporangiaceae</taxon>
        <taxon>Nonomuraea</taxon>
    </lineage>
</organism>
<protein>
    <submittedName>
        <fullName evidence="1">Uncharacterized protein</fullName>
    </submittedName>
</protein>
<reference evidence="1 2" key="1">
    <citation type="submission" date="2024-09" db="EMBL/GenBank/DDBJ databases">
        <authorList>
            <person name="Sun Q."/>
            <person name="Mori K."/>
        </authorList>
    </citation>
    <scope>NUCLEOTIDE SEQUENCE [LARGE SCALE GENOMIC DNA]</scope>
    <source>
        <strain evidence="1 2">JCM 3324</strain>
    </source>
</reference>